<evidence type="ECO:0000313" key="4">
    <source>
        <dbReference type="EMBL" id="OGZ57566.1"/>
    </source>
</evidence>
<evidence type="ECO:0000259" key="3">
    <source>
        <dbReference type="Pfam" id="PF26449"/>
    </source>
</evidence>
<evidence type="ECO:0000256" key="1">
    <source>
        <dbReference type="SAM" id="Phobius"/>
    </source>
</evidence>
<reference evidence="4 5" key="1">
    <citation type="journal article" date="2016" name="Nat. Commun.">
        <title>Thousands of microbial genomes shed light on interconnected biogeochemical processes in an aquifer system.</title>
        <authorList>
            <person name="Anantharaman K."/>
            <person name="Brown C.T."/>
            <person name="Hug L.A."/>
            <person name="Sharon I."/>
            <person name="Castelle C.J."/>
            <person name="Probst A.J."/>
            <person name="Thomas B.C."/>
            <person name="Singh A."/>
            <person name="Wilkins M.J."/>
            <person name="Karaoz U."/>
            <person name="Brodie E.L."/>
            <person name="Williams K.H."/>
            <person name="Hubbard S.S."/>
            <person name="Banfield J.F."/>
        </authorList>
    </citation>
    <scope>NUCLEOTIDE SEQUENCE [LARGE SCALE GENOMIC DNA]</scope>
</reference>
<gene>
    <name evidence="4" type="ORF">A3G60_01045</name>
</gene>
<evidence type="ECO:0000313" key="5">
    <source>
        <dbReference type="Proteomes" id="UP000178996"/>
    </source>
</evidence>
<comment type="caution">
    <text evidence="4">The sequence shown here is derived from an EMBL/GenBank/DDBJ whole genome shotgun (WGS) entry which is preliminary data.</text>
</comment>
<organism evidence="4 5">
    <name type="scientific">Candidatus Ryanbacteria bacterium RIFCSPLOWO2_12_FULL_47_9c</name>
    <dbReference type="NCBI Taxonomy" id="1802131"/>
    <lineage>
        <taxon>Bacteria</taxon>
        <taxon>Candidatus Ryaniibacteriota</taxon>
    </lineage>
</organism>
<keyword evidence="1" id="KW-1133">Transmembrane helix</keyword>
<feature type="domain" description="Helicase HerA central" evidence="2">
    <location>
        <begin position="385"/>
        <end position="445"/>
    </location>
</feature>
<dbReference type="Pfam" id="PF26449">
    <property type="entry name" value="DUF8128"/>
    <property type="match status" value="1"/>
</dbReference>
<accession>A0A1G2H4Z7</accession>
<proteinExistence type="predicted"/>
<sequence length="474" mass="53080">MSEIFIASFFVFIFAILFCAVLFYILILRPRKRYELSGALDLVLYRILLPQEENPPAGETKKREPKEIMVAMEQFYSALGALRVGWLHRLRFGSPAVIFEAALPHIGEEVVFYSALPRIYAQFFASQLHSFFPSAQIEVSHDYNIFHPSGASAGAVAFLNKSPLLSLRTYNELGHDPLAAITSAFAKLKREGDGASIQIVMRPTRRPLYARGKEAARRLRSGQMLKDALGGFGREFVKSIAYKSTPQEIQQQAARPKAVDEETAKQIETKASRPAFDVTIRLVVSAQTPEECSAILQGLKAAFQQFDNPQGNELVFEELGGRALEGLLYEFSFRLFSRAGLLYLSASELASIFHFPYAGFAQPNVQYLKAREAPPPVNLPEGGIRLGKSVYRGEERDVYITEDDRRRHVYIIGQTGTGKSALLKEMARQDIQAGRGMCFIDPHGDTIDTLMGFIPRERIEDVIYIDPGDTERPV</sequence>
<dbReference type="Proteomes" id="UP000178996">
    <property type="component" value="Unassembled WGS sequence"/>
</dbReference>
<dbReference type="Gene3D" id="3.40.50.300">
    <property type="entry name" value="P-loop containing nucleotide triphosphate hydrolases"/>
    <property type="match status" value="1"/>
</dbReference>
<dbReference type="Pfam" id="PF01935">
    <property type="entry name" value="DUF87"/>
    <property type="match status" value="1"/>
</dbReference>
<dbReference type="EMBL" id="MHOB01000021">
    <property type="protein sequence ID" value="OGZ57566.1"/>
    <property type="molecule type" value="Genomic_DNA"/>
</dbReference>
<feature type="transmembrane region" description="Helical" evidence="1">
    <location>
        <begin position="6"/>
        <end position="27"/>
    </location>
</feature>
<keyword evidence="1" id="KW-0812">Transmembrane</keyword>
<dbReference type="AlphaFoldDB" id="A0A1G2H4Z7"/>
<dbReference type="InterPro" id="IPR058441">
    <property type="entry name" value="DUF8128"/>
</dbReference>
<evidence type="ECO:0000259" key="2">
    <source>
        <dbReference type="Pfam" id="PF01935"/>
    </source>
</evidence>
<dbReference type="InterPro" id="IPR002789">
    <property type="entry name" value="HerA_central"/>
</dbReference>
<keyword evidence="1" id="KW-0472">Membrane</keyword>
<dbReference type="SUPFAM" id="SSF52540">
    <property type="entry name" value="P-loop containing nucleoside triphosphate hydrolases"/>
    <property type="match status" value="1"/>
</dbReference>
<feature type="domain" description="DUF8128" evidence="3">
    <location>
        <begin position="65"/>
        <end position="365"/>
    </location>
</feature>
<dbReference type="InterPro" id="IPR027417">
    <property type="entry name" value="P-loop_NTPase"/>
</dbReference>
<name>A0A1G2H4Z7_9BACT</name>
<protein>
    <submittedName>
        <fullName evidence="4">Uncharacterized protein</fullName>
    </submittedName>
</protein>